<keyword evidence="1" id="KW-0175">Coiled coil</keyword>
<evidence type="ECO:0000313" key="2">
    <source>
        <dbReference type="EMBL" id="HIS74378.1"/>
    </source>
</evidence>
<evidence type="ECO:0008006" key="4">
    <source>
        <dbReference type="Google" id="ProtNLM"/>
    </source>
</evidence>
<comment type="caution">
    <text evidence="2">The sequence shown here is derived from an EMBL/GenBank/DDBJ whole genome shotgun (WGS) entry which is preliminary data.</text>
</comment>
<feature type="coiled-coil region" evidence="1">
    <location>
        <begin position="63"/>
        <end position="90"/>
    </location>
</feature>
<sequence>MSPSEEKMYDLIDRLNQLWETGFHILPPLIVVKSRELSRIISSFPDAISNEIRDAHVILRKKEDIIQDAKMKAERIIADAENERHRFLNESSLNKAVEERAREIREQVIEECEAIKMKAFNEAESARLAAQEEAIKIKEGAQKYAQEVLNKLEGDLKQLYQVVMNGQQYLQDMQYQNSQVVNPNTKRD</sequence>
<name>A0A9D1JYW8_9BACT</name>
<proteinExistence type="predicted"/>
<dbReference type="AlphaFoldDB" id="A0A9D1JYW8"/>
<gene>
    <name evidence="2" type="ORF">IAA86_05105</name>
</gene>
<reference evidence="2" key="2">
    <citation type="journal article" date="2021" name="PeerJ">
        <title>Extensive microbial diversity within the chicken gut microbiome revealed by metagenomics and culture.</title>
        <authorList>
            <person name="Gilroy R."/>
            <person name="Ravi A."/>
            <person name="Getino M."/>
            <person name="Pursley I."/>
            <person name="Horton D.L."/>
            <person name="Alikhan N.F."/>
            <person name="Baker D."/>
            <person name="Gharbi K."/>
            <person name="Hall N."/>
            <person name="Watson M."/>
            <person name="Adriaenssens E.M."/>
            <person name="Foster-Nyarko E."/>
            <person name="Jarju S."/>
            <person name="Secka A."/>
            <person name="Antonio M."/>
            <person name="Oren A."/>
            <person name="Chaudhuri R.R."/>
            <person name="La Ragione R."/>
            <person name="Hildebrand F."/>
            <person name="Pallen M.J."/>
        </authorList>
    </citation>
    <scope>NUCLEOTIDE SEQUENCE</scope>
    <source>
        <strain evidence="2">CHK152-2871</strain>
    </source>
</reference>
<accession>A0A9D1JYW8</accession>
<evidence type="ECO:0000313" key="3">
    <source>
        <dbReference type="Proteomes" id="UP000886865"/>
    </source>
</evidence>
<dbReference type="EMBL" id="DVJQ01000043">
    <property type="protein sequence ID" value="HIS74378.1"/>
    <property type="molecule type" value="Genomic_DNA"/>
</dbReference>
<reference evidence="2" key="1">
    <citation type="submission" date="2020-10" db="EMBL/GenBank/DDBJ databases">
        <authorList>
            <person name="Gilroy R."/>
        </authorList>
    </citation>
    <scope>NUCLEOTIDE SEQUENCE</scope>
    <source>
        <strain evidence="2">CHK152-2871</strain>
    </source>
</reference>
<dbReference type="Proteomes" id="UP000886865">
    <property type="component" value="Unassembled WGS sequence"/>
</dbReference>
<evidence type="ECO:0000256" key="1">
    <source>
        <dbReference type="SAM" id="Coils"/>
    </source>
</evidence>
<organism evidence="2 3">
    <name type="scientific">Candidatus Galligastranaerophilus intestinavium</name>
    <dbReference type="NCBI Taxonomy" id="2840836"/>
    <lineage>
        <taxon>Bacteria</taxon>
        <taxon>Candidatus Galligastranaerophilus</taxon>
    </lineage>
</organism>
<protein>
    <recommendedName>
        <fullName evidence="4">ATPase</fullName>
    </recommendedName>
</protein>